<accession>A0A6I3S4R0</accession>
<sequence length="98" mass="11178">MSQDFLYKAILGSIVSEKSTRIGEKNNQYVFRVVPEATKEDVKAAVELLFKVKVKGVQMLNLKGKQKRNGRFPGKRNDVRKAYVCLEEGQEINFAEVK</sequence>
<dbReference type="InterPro" id="IPR012677">
    <property type="entry name" value="Nucleotide-bd_a/b_plait_sf"/>
</dbReference>
<dbReference type="AlphaFoldDB" id="A0A6I3S4R0"/>
<gene>
    <name evidence="6 7" type="primary">rplW</name>
    <name evidence="7" type="ORF">GMD42_04320</name>
</gene>
<dbReference type="GO" id="GO:0019843">
    <property type="term" value="F:rRNA binding"/>
    <property type="evidence" value="ECO:0007669"/>
    <property type="project" value="UniProtKB-UniRule"/>
</dbReference>
<evidence type="ECO:0000256" key="3">
    <source>
        <dbReference type="ARBA" id="ARBA00022884"/>
    </source>
</evidence>
<dbReference type="GeneID" id="43349295"/>
<dbReference type="Pfam" id="PF00276">
    <property type="entry name" value="Ribosomal_L23"/>
    <property type="match status" value="1"/>
</dbReference>
<dbReference type="Proteomes" id="UP000462362">
    <property type="component" value="Unassembled WGS sequence"/>
</dbReference>
<keyword evidence="3 6" id="KW-0694">RNA-binding</keyword>
<dbReference type="PANTHER" id="PTHR11620">
    <property type="entry name" value="60S RIBOSOMAL PROTEIN L23A"/>
    <property type="match status" value="1"/>
</dbReference>
<name>A0A6I3S4R0_9BURK</name>
<evidence type="ECO:0000256" key="5">
    <source>
        <dbReference type="ARBA" id="ARBA00023274"/>
    </source>
</evidence>
<reference evidence="7 8" key="1">
    <citation type="journal article" date="2019" name="Nat. Med.">
        <title>A library of human gut bacterial isolates paired with longitudinal multiomics data enables mechanistic microbiome research.</title>
        <authorList>
            <person name="Poyet M."/>
            <person name="Groussin M."/>
            <person name="Gibbons S.M."/>
            <person name="Avila-Pacheco J."/>
            <person name="Jiang X."/>
            <person name="Kearney S.M."/>
            <person name="Perrotta A.R."/>
            <person name="Berdy B."/>
            <person name="Zhao S."/>
            <person name="Lieberman T.D."/>
            <person name="Swanson P.K."/>
            <person name="Smith M."/>
            <person name="Roesemann S."/>
            <person name="Alexander J.E."/>
            <person name="Rich S.A."/>
            <person name="Livny J."/>
            <person name="Vlamakis H."/>
            <person name="Clish C."/>
            <person name="Bullock K."/>
            <person name="Deik A."/>
            <person name="Scott J."/>
            <person name="Pierce K.A."/>
            <person name="Xavier R.J."/>
            <person name="Alm E.J."/>
        </authorList>
    </citation>
    <scope>NUCLEOTIDE SEQUENCE [LARGE SCALE GENOMIC DNA]</scope>
    <source>
        <strain evidence="7 8">BIOML-A2</strain>
    </source>
</reference>
<evidence type="ECO:0000256" key="1">
    <source>
        <dbReference type="ARBA" id="ARBA00006700"/>
    </source>
</evidence>
<evidence type="ECO:0000313" key="7">
    <source>
        <dbReference type="EMBL" id="MTU42857.1"/>
    </source>
</evidence>
<dbReference type="GO" id="GO:1990904">
    <property type="term" value="C:ribonucleoprotein complex"/>
    <property type="evidence" value="ECO:0007669"/>
    <property type="project" value="UniProtKB-KW"/>
</dbReference>
<dbReference type="GO" id="GO:0005840">
    <property type="term" value="C:ribosome"/>
    <property type="evidence" value="ECO:0007669"/>
    <property type="project" value="UniProtKB-KW"/>
</dbReference>
<comment type="function">
    <text evidence="6">One of the early assembly proteins it binds 23S rRNA. One of the proteins that surrounds the polypeptide exit tunnel on the outside of the ribosome. Forms the main docking site for trigger factor binding to the ribosome.</text>
</comment>
<dbReference type="NCBIfam" id="NF004359">
    <property type="entry name" value="PRK05738.1-3"/>
    <property type="match status" value="1"/>
</dbReference>
<comment type="subunit">
    <text evidence="6">Part of the 50S ribosomal subunit. Contacts protein L29, and trigger factor when it is bound to the ribosome.</text>
</comment>
<dbReference type="HAMAP" id="MF_01369_B">
    <property type="entry name" value="Ribosomal_uL23_B"/>
    <property type="match status" value="1"/>
</dbReference>
<dbReference type="Gene3D" id="3.30.70.330">
    <property type="match status" value="1"/>
</dbReference>
<dbReference type="EMBL" id="WNCL01000009">
    <property type="protein sequence ID" value="MTU42857.1"/>
    <property type="molecule type" value="Genomic_DNA"/>
</dbReference>
<dbReference type="FunFam" id="3.30.70.330:FF:000001">
    <property type="entry name" value="50S ribosomal protein L23"/>
    <property type="match status" value="1"/>
</dbReference>
<dbReference type="GO" id="GO:0003735">
    <property type="term" value="F:structural constituent of ribosome"/>
    <property type="evidence" value="ECO:0007669"/>
    <property type="project" value="InterPro"/>
</dbReference>
<proteinExistence type="inferred from homology"/>
<evidence type="ECO:0000256" key="4">
    <source>
        <dbReference type="ARBA" id="ARBA00022980"/>
    </source>
</evidence>
<comment type="similarity">
    <text evidence="1 6">Belongs to the universal ribosomal protein uL23 family.</text>
</comment>
<dbReference type="NCBIfam" id="NF004363">
    <property type="entry name" value="PRK05738.2-4"/>
    <property type="match status" value="1"/>
</dbReference>
<evidence type="ECO:0000256" key="2">
    <source>
        <dbReference type="ARBA" id="ARBA00022730"/>
    </source>
</evidence>
<evidence type="ECO:0000256" key="6">
    <source>
        <dbReference type="HAMAP-Rule" id="MF_01369"/>
    </source>
</evidence>
<dbReference type="GO" id="GO:0006412">
    <property type="term" value="P:translation"/>
    <property type="evidence" value="ECO:0007669"/>
    <property type="project" value="UniProtKB-UniRule"/>
</dbReference>
<organism evidence="7 8">
    <name type="scientific">Parasutterella excrementihominis</name>
    <dbReference type="NCBI Taxonomy" id="487175"/>
    <lineage>
        <taxon>Bacteria</taxon>
        <taxon>Pseudomonadati</taxon>
        <taxon>Pseudomonadota</taxon>
        <taxon>Betaproteobacteria</taxon>
        <taxon>Burkholderiales</taxon>
        <taxon>Sutterellaceae</taxon>
        <taxon>Parasutterella</taxon>
    </lineage>
</organism>
<keyword evidence="4 6" id="KW-0689">Ribosomal protein</keyword>
<keyword evidence="2 6" id="KW-0699">rRNA-binding</keyword>
<dbReference type="InterPro" id="IPR012678">
    <property type="entry name" value="Ribosomal_uL23/eL15/eS24_sf"/>
</dbReference>
<dbReference type="SUPFAM" id="SSF54189">
    <property type="entry name" value="Ribosomal proteins S24e, L23 and L15e"/>
    <property type="match status" value="1"/>
</dbReference>
<comment type="caution">
    <text evidence="7">The sequence shown here is derived from an EMBL/GenBank/DDBJ whole genome shotgun (WGS) entry which is preliminary data.</text>
</comment>
<keyword evidence="5 6" id="KW-0687">Ribonucleoprotein</keyword>
<dbReference type="InterPro" id="IPR013025">
    <property type="entry name" value="Ribosomal_uL23-like"/>
</dbReference>
<evidence type="ECO:0000313" key="8">
    <source>
        <dbReference type="Proteomes" id="UP000462362"/>
    </source>
</evidence>
<protein>
    <recommendedName>
        <fullName evidence="6">Large ribosomal subunit protein uL23</fullName>
    </recommendedName>
</protein>
<dbReference type="RefSeq" id="WP_008864581.1">
    <property type="nucleotide sequence ID" value="NZ_CAJUON010000005.1"/>
</dbReference>